<dbReference type="Proteomes" id="UP000257109">
    <property type="component" value="Unassembled WGS sequence"/>
</dbReference>
<dbReference type="PANTHER" id="PTHR34964">
    <property type="entry name" value="MEMBRANE LIPOPROTEIN-RELATED"/>
    <property type="match status" value="1"/>
</dbReference>
<dbReference type="OrthoDB" id="784693at2759"/>
<evidence type="ECO:0000313" key="2">
    <source>
        <dbReference type="EMBL" id="RDX60404.1"/>
    </source>
</evidence>
<feature type="transmembrane region" description="Helical" evidence="1">
    <location>
        <begin position="49"/>
        <end position="71"/>
    </location>
</feature>
<reference evidence="2" key="1">
    <citation type="submission" date="2018-05" db="EMBL/GenBank/DDBJ databases">
        <title>Draft genome of Mucuna pruriens seed.</title>
        <authorList>
            <person name="Nnadi N.E."/>
            <person name="Vos R."/>
            <person name="Hasami M.H."/>
            <person name="Devisetty U.K."/>
            <person name="Aguiy J.C."/>
        </authorList>
    </citation>
    <scope>NUCLEOTIDE SEQUENCE [LARGE SCALE GENOMIC DNA]</scope>
    <source>
        <strain evidence="2">JCA_2017</strain>
    </source>
</reference>
<keyword evidence="1" id="KW-1133">Transmembrane helix</keyword>
<evidence type="ECO:0000313" key="3">
    <source>
        <dbReference type="Proteomes" id="UP000257109"/>
    </source>
</evidence>
<gene>
    <name evidence="2" type="ORF">CR513_61455</name>
</gene>
<evidence type="ECO:0000256" key="1">
    <source>
        <dbReference type="SAM" id="Phobius"/>
    </source>
</evidence>
<feature type="non-terminal residue" evidence="2">
    <location>
        <position position="1"/>
    </location>
</feature>
<keyword evidence="3" id="KW-1185">Reference proteome</keyword>
<proteinExistence type="predicted"/>
<sequence length="164" mass="18091">MPVSDPSSGRTFIWIITGLLFISIVAGGACLVAYMLLPESETSSSWIPEIGVALVCLPWMFWLFTFLYRIFSRFFGCRFSIGGGGSGGNWTSANANADVEVASREKGGNLNRYRLQGTKTIESLLAFYNPIWANGFNHVCWVDRRSGSEFGLGLWLDLVFVVGI</sequence>
<dbReference type="EMBL" id="QJKJ01016891">
    <property type="protein sequence ID" value="RDX60404.1"/>
    <property type="molecule type" value="Genomic_DNA"/>
</dbReference>
<organism evidence="2 3">
    <name type="scientific">Mucuna pruriens</name>
    <name type="common">Velvet bean</name>
    <name type="synonym">Dolichos pruriens</name>
    <dbReference type="NCBI Taxonomy" id="157652"/>
    <lineage>
        <taxon>Eukaryota</taxon>
        <taxon>Viridiplantae</taxon>
        <taxon>Streptophyta</taxon>
        <taxon>Embryophyta</taxon>
        <taxon>Tracheophyta</taxon>
        <taxon>Spermatophyta</taxon>
        <taxon>Magnoliopsida</taxon>
        <taxon>eudicotyledons</taxon>
        <taxon>Gunneridae</taxon>
        <taxon>Pentapetalae</taxon>
        <taxon>rosids</taxon>
        <taxon>fabids</taxon>
        <taxon>Fabales</taxon>
        <taxon>Fabaceae</taxon>
        <taxon>Papilionoideae</taxon>
        <taxon>50 kb inversion clade</taxon>
        <taxon>NPAAA clade</taxon>
        <taxon>indigoferoid/millettioid clade</taxon>
        <taxon>Phaseoleae</taxon>
        <taxon>Mucuna</taxon>
    </lineage>
</organism>
<keyword evidence="1" id="KW-0812">Transmembrane</keyword>
<feature type="transmembrane region" description="Helical" evidence="1">
    <location>
        <begin position="12"/>
        <end position="37"/>
    </location>
</feature>
<comment type="caution">
    <text evidence="2">The sequence shown here is derived from an EMBL/GenBank/DDBJ whole genome shotgun (WGS) entry which is preliminary data.</text>
</comment>
<protein>
    <submittedName>
        <fullName evidence="2">Uncharacterized protein</fullName>
    </submittedName>
</protein>
<dbReference type="PANTHER" id="PTHR34964:SF1">
    <property type="entry name" value="MEMBRANE LIPOPROTEIN"/>
    <property type="match status" value="1"/>
</dbReference>
<dbReference type="AlphaFoldDB" id="A0A371E303"/>
<name>A0A371E303_MUCPR</name>
<accession>A0A371E303</accession>
<keyword evidence="1" id="KW-0472">Membrane</keyword>